<organism evidence="2 3">
    <name type="scientific">Endocarpon pusillum (strain Z07020 / HMAS-L-300199)</name>
    <name type="common">Lichen-forming fungus</name>
    <dbReference type="NCBI Taxonomy" id="1263415"/>
    <lineage>
        <taxon>Eukaryota</taxon>
        <taxon>Fungi</taxon>
        <taxon>Dikarya</taxon>
        <taxon>Ascomycota</taxon>
        <taxon>Pezizomycotina</taxon>
        <taxon>Eurotiomycetes</taxon>
        <taxon>Chaetothyriomycetidae</taxon>
        <taxon>Verrucariales</taxon>
        <taxon>Verrucariaceae</taxon>
        <taxon>Endocarpon</taxon>
    </lineage>
</organism>
<feature type="region of interest" description="Disordered" evidence="1">
    <location>
        <begin position="226"/>
        <end position="255"/>
    </location>
</feature>
<feature type="compositionally biased region" description="Basic residues" evidence="1">
    <location>
        <begin position="231"/>
        <end position="242"/>
    </location>
</feature>
<accession>U1GGM7</accession>
<dbReference type="Proteomes" id="UP000019373">
    <property type="component" value="Unassembled WGS sequence"/>
</dbReference>
<dbReference type="EMBL" id="KE721277">
    <property type="protein sequence ID" value="ERF70931.1"/>
    <property type="molecule type" value="Genomic_DNA"/>
</dbReference>
<feature type="compositionally biased region" description="Low complexity" evidence="1">
    <location>
        <begin position="123"/>
        <end position="135"/>
    </location>
</feature>
<sequence>MSLHWGTYRVFQASLQDSVSLIASRKDYMSVDKNLQILQAVNEIDEQQQAITTLKFRYLLENLPGSAYTYIDTLNSRWRAFWRDITTEFGGSRKRGGNGRRGVTRRRDGRRGRRDGRKEDATTAEGTAATEGATAIEDNHTTTKPGPDKLFGGPFESKIEAKGQELYSDLSEIINRYKGNTYKFDDMLFGPVTADILRALAPNLNKSAELDWDKEPLQYSHFVKAKEERRKREKQKKRKKNQARPSQEQKRIRNLTGIRSSKLDCSGWSDWRRRGPRTQVSFPGCGSGLVERLTIQKTKPNRITGLCPKYP</sequence>
<name>U1GGM7_ENDPU</name>
<gene>
    <name evidence="2" type="ORF">EPUS_06716</name>
</gene>
<evidence type="ECO:0000313" key="3">
    <source>
        <dbReference type="Proteomes" id="UP000019373"/>
    </source>
</evidence>
<feature type="region of interest" description="Disordered" evidence="1">
    <location>
        <begin position="92"/>
        <end position="155"/>
    </location>
</feature>
<proteinExistence type="predicted"/>
<dbReference type="AlphaFoldDB" id="U1GGM7"/>
<reference evidence="3" key="1">
    <citation type="journal article" date="2014" name="BMC Genomics">
        <title>Genome characteristics reveal the impact of lichenization on lichen-forming fungus Endocarpon pusillum Hedwig (Verrucariales, Ascomycota).</title>
        <authorList>
            <person name="Wang Y.-Y."/>
            <person name="Liu B."/>
            <person name="Zhang X.-Y."/>
            <person name="Zhou Q.-M."/>
            <person name="Zhang T."/>
            <person name="Li H."/>
            <person name="Yu Y.-F."/>
            <person name="Zhang X.-L."/>
            <person name="Hao X.-Y."/>
            <person name="Wang M."/>
            <person name="Wang L."/>
            <person name="Wei J.-C."/>
        </authorList>
    </citation>
    <scope>NUCLEOTIDE SEQUENCE [LARGE SCALE GENOMIC DNA]</scope>
    <source>
        <strain evidence="3">Z07020 / HMAS-L-300199</strain>
    </source>
</reference>
<dbReference type="RefSeq" id="XP_007803385.1">
    <property type="nucleotide sequence ID" value="XM_007805194.1"/>
</dbReference>
<dbReference type="OrthoDB" id="5132563at2759"/>
<dbReference type="HOGENOM" id="CLU_894372_0_0_1"/>
<evidence type="ECO:0000256" key="1">
    <source>
        <dbReference type="SAM" id="MobiDB-lite"/>
    </source>
</evidence>
<keyword evidence="3" id="KW-1185">Reference proteome</keyword>
<feature type="compositionally biased region" description="Basic residues" evidence="1">
    <location>
        <begin position="92"/>
        <end position="115"/>
    </location>
</feature>
<protein>
    <submittedName>
        <fullName evidence="2">Uncharacterized protein</fullName>
    </submittedName>
</protein>
<dbReference type="GeneID" id="19241609"/>
<evidence type="ECO:0000313" key="2">
    <source>
        <dbReference type="EMBL" id="ERF70931.1"/>
    </source>
</evidence>